<accession>A1ZMB2</accession>
<dbReference type="InterPro" id="IPR045863">
    <property type="entry name" value="CorA_TM1_TM2"/>
</dbReference>
<comment type="similarity">
    <text evidence="2">Belongs to the CorA metal ion transporter (MIT) (TC 1.A.35) family.</text>
</comment>
<evidence type="ECO:0000256" key="5">
    <source>
        <dbReference type="ARBA" id="ARBA00022692"/>
    </source>
</evidence>
<comment type="catalytic activity">
    <reaction evidence="10">
        <text>Mg(2+)(in) = Mg(2+)(out)</text>
        <dbReference type="Rhea" id="RHEA:29827"/>
        <dbReference type="ChEBI" id="CHEBI:18420"/>
    </reaction>
</comment>
<dbReference type="GO" id="GO:0050897">
    <property type="term" value="F:cobalt ion binding"/>
    <property type="evidence" value="ECO:0007669"/>
    <property type="project" value="TreeGrafter"/>
</dbReference>
<dbReference type="GO" id="GO:0000287">
    <property type="term" value="F:magnesium ion binding"/>
    <property type="evidence" value="ECO:0007669"/>
    <property type="project" value="TreeGrafter"/>
</dbReference>
<comment type="subcellular location">
    <subcellularLocation>
        <location evidence="1">Cell membrane</location>
        <topology evidence="1">Multi-pass membrane protein</topology>
    </subcellularLocation>
</comment>
<keyword evidence="7 12" id="KW-1133">Transmembrane helix</keyword>
<evidence type="ECO:0000256" key="4">
    <source>
        <dbReference type="ARBA" id="ARBA00022475"/>
    </source>
</evidence>
<dbReference type="EMBL" id="AAWS01000016">
    <property type="protein sequence ID" value="EAY28292.1"/>
    <property type="molecule type" value="Genomic_DNA"/>
</dbReference>
<evidence type="ECO:0000313" key="13">
    <source>
        <dbReference type="EMBL" id="EAY28292.1"/>
    </source>
</evidence>
<gene>
    <name evidence="13" type="ORF">M23134_03844</name>
</gene>
<protein>
    <submittedName>
        <fullName evidence="13">Magnesium and cobalt transport protein, putative</fullName>
    </submittedName>
</protein>
<evidence type="ECO:0000256" key="9">
    <source>
        <dbReference type="ARBA" id="ARBA00023136"/>
    </source>
</evidence>
<keyword evidence="9 12" id="KW-0472">Membrane</keyword>
<dbReference type="Proteomes" id="UP000004095">
    <property type="component" value="Unassembled WGS sequence"/>
</dbReference>
<evidence type="ECO:0000256" key="7">
    <source>
        <dbReference type="ARBA" id="ARBA00022989"/>
    </source>
</evidence>
<dbReference type="Pfam" id="PF01544">
    <property type="entry name" value="CorA"/>
    <property type="match status" value="1"/>
</dbReference>
<evidence type="ECO:0000256" key="10">
    <source>
        <dbReference type="ARBA" id="ARBA00034269"/>
    </source>
</evidence>
<keyword evidence="8" id="KW-0406">Ion transport</keyword>
<keyword evidence="14" id="KW-1185">Reference proteome</keyword>
<dbReference type="OrthoDB" id="9803416at2"/>
<comment type="caution">
    <text evidence="13">The sequence shown here is derived from an EMBL/GenBank/DDBJ whole genome shotgun (WGS) entry which is preliminary data.</text>
</comment>
<evidence type="ECO:0000313" key="14">
    <source>
        <dbReference type="Proteomes" id="UP000004095"/>
    </source>
</evidence>
<feature type="transmembrane region" description="Helical" evidence="12">
    <location>
        <begin position="291"/>
        <end position="311"/>
    </location>
</feature>
<evidence type="ECO:0000256" key="1">
    <source>
        <dbReference type="ARBA" id="ARBA00004651"/>
    </source>
</evidence>
<dbReference type="GO" id="GO:0005886">
    <property type="term" value="C:plasma membrane"/>
    <property type="evidence" value="ECO:0007669"/>
    <property type="project" value="UniProtKB-SubCell"/>
</dbReference>
<dbReference type="Gene3D" id="3.30.460.20">
    <property type="entry name" value="CorA soluble domain-like"/>
    <property type="match status" value="1"/>
</dbReference>
<sequence length="317" mass="36865">MIEVFYKDIRAKKVASVDDIEASSAEIFNIRLIDFTQEELQSLAQKYGLHLGVFNKKEDIEISSHYMDLHNQLSITFTVPSYAAESLMEEQNMHIIIKDNIFFTFMSASMEEAINLLTKYRYDFDRLQFNSHEELFVFQVGVITDYFADVVESISDKIKNTFYDTLQPKQFTEQDLDALTKNNFNNFLIREAVSNFQRIILLLRKRFSENDKIVSKLSIEIKDLNVIAEHVANNFERINDLKINVNSKIELEQNNIFKILTIITVCISLPTLIAGIYGMNFTNMPELKVSYGYPLALLGIVLSFVMPLLYFKSKKWF</sequence>
<organism evidence="13 14">
    <name type="scientific">Microscilla marina ATCC 23134</name>
    <dbReference type="NCBI Taxonomy" id="313606"/>
    <lineage>
        <taxon>Bacteria</taxon>
        <taxon>Pseudomonadati</taxon>
        <taxon>Bacteroidota</taxon>
        <taxon>Cytophagia</taxon>
        <taxon>Cytophagales</taxon>
        <taxon>Microscillaceae</taxon>
        <taxon>Microscilla</taxon>
    </lineage>
</organism>
<dbReference type="GO" id="GO:0015087">
    <property type="term" value="F:cobalt ion transmembrane transporter activity"/>
    <property type="evidence" value="ECO:0007669"/>
    <property type="project" value="TreeGrafter"/>
</dbReference>
<comment type="function">
    <text evidence="11">Mediates influx of magnesium ions. Alternates between open and closed states. Activated by low cytoplasmic Mg(2+) levels. Inactive when cytoplasmic Mg(2+) levels are high.</text>
</comment>
<dbReference type="AlphaFoldDB" id="A1ZMB2"/>
<evidence type="ECO:0000256" key="8">
    <source>
        <dbReference type="ARBA" id="ARBA00023065"/>
    </source>
</evidence>
<evidence type="ECO:0000256" key="6">
    <source>
        <dbReference type="ARBA" id="ARBA00022842"/>
    </source>
</evidence>
<dbReference type="GO" id="GO:0015095">
    <property type="term" value="F:magnesium ion transmembrane transporter activity"/>
    <property type="evidence" value="ECO:0007669"/>
    <property type="project" value="TreeGrafter"/>
</dbReference>
<keyword evidence="4" id="KW-1003">Cell membrane</keyword>
<dbReference type="RefSeq" id="WP_002697956.1">
    <property type="nucleotide sequence ID" value="NZ_AAWS01000016.1"/>
</dbReference>
<keyword evidence="3" id="KW-0813">Transport</keyword>
<dbReference type="PANTHER" id="PTHR46494">
    <property type="entry name" value="CORA FAMILY METAL ION TRANSPORTER (EUROFUNG)"/>
    <property type="match status" value="1"/>
</dbReference>
<dbReference type="eggNOG" id="COG0598">
    <property type="taxonomic scope" value="Bacteria"/>
</dbReference>
<dbReference type="CDD" id="cd12825">
    <property type="entry name" value="EcCorA-like"/>
    <property type="match status" value="1"/>
</dbReference>
<dbReference type="InterPro" id="IPR002523">
    <property type="entry name" value="MgTranspt_CorA/ZnTranspt_ZntB"/>
</dbReference>
<evidence type="ECO:0000256" key="11">
    <source>
        <dbReference type="ARBA" id="ARBA00045497"/>
    </source>
</evidence>
<feature type="transmembrane region" description="Helical" evidence="12">
    <location>
        <begin position="256"/>
        <end position="279"/>
    </location>
</feature>
<name>A1ZMB2_MICM2</name>
<evidence type="ECO:0000256" key="2">
    <source>
        <dbReference type="ARBA" id="ARBA00009765"/>
    </source>
</evidence>
<dbReference type="InterPro" id="IPR045861">
    <property type="entry name" value="CorA_cytoplasmic_dom"/>
</dbReference>
<dbReference type="FunFam" id="1.20.58.340:FF:000004">
    <property type="entry name" value="Magnesium transport protein CorA"/>
    <property type="match status" value="1"/>
</dbReference>
<dbReference type="PANTHER" id="PTHR46494:SF1">
    <property type="entry name" value="CORA FAMILY METAL ION TRANSPORTER (EUROFUNG)"/>
    <property type="match status" value="1"/>
</dbReference>
<evidence type="ECO:0000256" key="12">
    <source>
        <dbReference type="SAM" id="Phobius"/>
    </source>
</evidence>
<keyword evidence="5 12" id="KW-0812">Transmembrane</keyword>
<keyword evidence="6" id="KW-0460">Magnesium</keyword>
<dbReference type="Gene3D" id="1.20.58.340">
    <property type="entry name" value="Magnesium transport protein CorA, transmembrane region"/>
    <property type="match status" value="1"/>
</dbReference>
<evidence type="ECO:0000256" key="3">
    <source>
        <dbReference type="ARBA" id="ARBA00022448"/>
    </source>
</evidence>
<proteinExistence type="inferred from homology"/>
<dbReference type="SUPFAM" id="SSF144083">
    <property type="entry name" value="Magnesium transport protein CorA, transmembrane region"/>
    <property type="match status" value="1"/>
</dbReference>
<reference evidence="13 14" key="1">
    <citation type="submission" date="2007-01" db="EMBL/GenBank/DDBJ databases">
        <authorList>
            <person name="Haygood M."/>
            <person name="Podell S."/>
            <person name="Anderson C."/>
            <person name="Hopkinson B."/>
            <person name="Roe K."/>
            <person name="Barbeau K."/>
            <person name="Gaasterland T."/>
            <person name="Ferriera S."/>
            <person name="Johnson J."/>
            <person name="Kravitz S."/>
            <person name="Beeson K."/>
            <person name="Sutton G."/>
            <person name="Rogers Y.-H."/>
            <person name="Friedman R."/>
            <person name="Frazier M."/>
            <person name="Venter J.C."/>
        </authorList>
    </citation>
    <scope>NUCLEOTIDE SEQUENCE [LARGE SCALE GENOMIC DNA]</scope>
    <source>
        <strain evidence="13 14">ATCC 23134</strain>
    </source>
</reference>
<dbReference type="SUPFAM" id="SSF143865">
    <property type="entry name" value="CorA soluble domain-like"/>
    <property type="match status" value="1"/>
</dbReference>